<protein>
    <submittedName>
        <fullName evidence="2">Uncharacterized protein</fullName>
    </submittedName>
</protein>
<dbReference type="AlphaFoldDB" id="A0A6C0H718"/>
<accession>A0A6C0H718</accession>
<reference evidence="2" key="1">
    <citation type="journal article" date="2020" name="Nature">
        <title>Giant virus diversity and host interactions through global metagenomics.</title>
        <authorList>
            <person name="Schulz F."/>
            <person name="Roux S."/>
            <person name="Paez-Espino D."/>
            <person name="Jungbluth S."/>
            <person name="Walsh D.A."/>
            <person name="Denef V.J."/>
            <person name="McMahon K.D."/>
            <person name="Konstantinidis K.T."/>
            <person name="Eloe-Fadrosh E.A."/>
            <person name="Kyrpides N.C."/>
            <person name="Woyke T."/>
        </authorList>
    </citation>
    <scope>NUCLEOTIDE SEQUENCE</scope>
    <source>
        <strain evidence="2">GVMAG-M-3300023179-82</strain>
    </source>
</reference>
<name>A0A6C0H718_9ZZZZ</name>
<organism evidence="2">
    <name type="scientific">viral metagenome</name>
    <dbReference type="NCBI Taxonomy" id="1070528"/>
    <lineage>
        <taxon>unclassified sequences</taxon>
        <taxon>metagenomes</taxon>
        <taxon>organismal metagenomes</taxon>
    </lineage>
</organism>
<keyword evidence="1" id="KW-0812">Transmembrane</keyword>
<keyword evidence="1" id="KW-0472">Membrane</keyword>
<evidence type="ECO:0000313" key="2">
    <source>
        <dbReference type="EMBL" id="QHT76381.1"/>
    </source>
</evidence>
<keyword evidence="1" id="KW-1133">Transmembrane helix</keyword>
<proteinExistence type="predicted"/>
<dbReference type="EMBL" id="MN739896">
    <property type="protein sequence ID" value="QHT76381.1"/>
    <property type="molecule type" value="Genomic_DNA"/>
</dbReference>
<feature type="transmembrane region" description="Helical" evidence="1">
    <location>
        <begin position="15"/>
        <end position="32"/>
    </location>
</feature>
<evidence type="ECO:0000256" key="1">
    <source>
        <dbReference type="SAM" id="Phobius"/>
    </source>
</evidence>
<sequence length="33" mass="4283">MSIFTIFRENIKYDYIYYILFIIIIYYTILIYF</sequence>